<dbReference type="EMBL" id="SACN01000001">
    <property type="protein sequence ID" value="RVT93088.1"/>
    <property type="molecule type" value="Genomic_DNA"/>
</dbReference>
<gene>
    <name evidence="1" type="ORF">EOD43_04100</name>
</gene>
<accession>A0A437M5W3</accession>
<comment type="caution">
    <text evidence="1">The sequence shown here is derived from an EMBL/GenBank/DDBJ whole genome shotgun (WGS) entry which is preliminary data.</text>
</comment>
<dbReference type="Proteomes" id="UP000282971">
    <property type="component" value="Unassembled WGS sequence"/>
</dbReference>
<keyword evidence="2" id="KW-1185">Reference proteome</keyword>
<proteinExistence type="predicted"/>
<reference evidence="1 2" key="1">
    <citation type="submission" date="2019-01" db="EMBL/GenBank/DDBJ databases">
        <authorList>
            <person name="Chen W.-M."/>
        </authorList>
    </citation>
    <scope>NUCLEOTIDE SEQUENCE [LARGE SCALE GENOMIC DNA]</scope>
    <source>
        <strain evidence="1 2">CCP-7</strain>
    </source>
</reference>
<protein>
    <submittedName>
        <fullName evidence="1">Uncharacterized protein</fullName>
    </submittedName>
</protein>
<dbReference type="RefSeq" id="WP_127741350.1">
    <property type="nucleotide sequence ID" value="NZ_SACN01000001.1"/>
</dbReference>
<evidence type="ECO:0000313" key="1">
    <source>
        <dbReference type="EMBL" id="RVT93088.1"/>
    </source>
</evidence>
<name>A0A437M5W3_9SPHN</name>
<evidence type="ECO:0000313" key="2">
    <source>
        <dbReference type="Proteomes" id="UP000282971"/>
    </source>
</evidence>
<dbReference type="AlphaFoldDB" id="A0A437M5W3"/>
<sequence length="172" mass="18967">MTYQPLNAFRDILRRIAPRQSKLLHNLNALELRRPVMFSPSFCSKAGVSQNELTLSFQDAWGWHRSEALPSLSDREAVLHQALNLLARRLSINPSIGALLGYLIALEPLRSGSADGADVGQHIDRLERCAEEFFVDETVALVAEDYAFFTLDFIAAATGVPSPDTAAPCKRG</sequence>
<organism evidence="1 2">
    <name type="scientific">Sphingomonas crocodyli</name>
    <dbReference type="NCBI Taxonomy" id="1979270"/>
    <lineage>
        <taxon>Bacteria</taxon>
        <taxon>Pseudomonadati</taxon>
        <taxon>Pseudomonadota</taxon>
        <taxon>Alphaproteobacteria</taxon>
        <taxon>Sphingomonadales</taxon>
        <taxon>Sphingomonadaceae</taxon>
        <taxon>Sphingomonas</taxon>
    </lineage>
</organism>